<dbReference type="Gene3D" id="3.40.630.30">
    <property type="match status" value="1"/>
</dbReference>
<dbReference type="SUPFAM" id="SSF55729">
    <property type="entry name" value="Acyl-CoA N-acyltransferases (Nat)"/>
    <property type="match status" value="1"/>
</dbReference>
<reference evidence="1 2" key="1">
    <citation type="submission" date="2018-08" db="EMBL/GenBank/DDBJ databases">
        <title>Genome Sequence of Clavibacter michiganensis Subspecies type strains, and the Atypical Peach-Colored Strains Isolated from Tomato.</title>
        <authorList>
            <person name="Osdaghi E."/>
            <person name="Portier P."/>
            <person name="Briand M."/>
            <person name="Jacques M.-A."/>
        </authorList>
    </citation>
    <scope>NUCLEOTIDE SEQUENCE [LARGE SCALE GENOMIC DNA]</scope>
    <source>
        <strain evidence="1 2">CFBP 7577</strain>
    </source>
</reference>
<evidence type="ECO:0000313" key="1">
    <source>
        <dbReference type="EMBL" id="RIJ04956.1"/>
    </source>
</evidence>
<protein>
    <submittedName>
        <fullName evidence="1">GNAT family N-acetyltransferase</fullName>
    </submittedName>
</protein>
<dbReference type="Proteomes" id="UP000265361">
    <property type="component" value="Unassembled WGS sequence"/>
</dbReference>
<name>A0A399PEW4_9MICO</name>
<evidence type="ECO:0000313" key="2">
    <source>
        <dbReference type="Proteomes" id="UP000265361"/>
    </source>
</evidence>
<dbReference type="EMBL" id="QWED01000530">
    <property type="protein sequence ID" value="RIJ04956.1"/>
    <property type="molecule type" value="Genomic_DNA"/>
</dbReference>
<accession>A0A399PEW4</accession>
<feature type="non-terminal residue" evidence="1">
    <location>
        <position position="80"/>
    </location>
</feature>
<organism evidence="1 2">
    <name type="scientific">Clavibacter nebraskensis</name>
    <dbReference type="NCBI Taxonomy" id="31963"/>
    <lineage>
        <taxon>Bacteria</taxon>
        <taxon>Bacillati</taxon>
        <taxon>Actinomycetota</taxon>
        <taxon>Actinomycetes</taxon>
        <taxon>Micrococcales</taxon>
        <taxon>Microbacteriaceae</taxon>
        <taxon>Clavibacter</taxon>
    </lineage>
</organism>
<sequence>MTALAPVASATDVAALHAFLAAADLTVTGLDDPGVRLWIRRDADGRITGSTGFELSADGRHALTRSVAVDPALRSAGLGS</sequence>
<dbReference type="GO" id="GO:0016740">
    <property type="term" value="F:transferase activity"/>
    <property type="evidence" value="ECO:0007669"/>
    <property type="project" value="UniProtKB-KW"/>
</dbReference>
<gene>
    <name evidence="1" type="ORF">DZF97_13405</name>
</gene>
<keyword evidence="1" id="KW-0808">Transferase</keyword>
<proteinExistence type="predicted"/>
<dbReference type="InterPro" id="IPR016181">
    <property type="entry name" value="Acyl_CoA_acyltransferase"/>
</dbReference>
<comment type="caution">
    <text evidence="1">The sequence shown here is derived from an EMBL/GenBank/DDBJ whole genome shotgun (WGS) entry which is preliminary data.</text>
</comment>
<dbReference type="AlphaFoldDB" id="A0A399PEW4"/>